<evidence type="ECO:0000256" key="1">
    <source>
        <dbReference type="SAM" id="MobiDB-lite"/>
    </source>
</evidence>
<sequence length="36" mass="4053">MLEYLFSPGIANFNLPGNQGDGRHGFNHTRSELYIS</sequence>
<accession>E6QLZ8</accession>
<dbReference type="EMBL" id="CABQ01000200">
    <property type="protein sequence ID" value="CBI08269.1"/>
    <property type="molecule type" value="Genomic_DNA"/>
</dbReference>
<dbReference type="AlphaFoldDB" id="E6QLZ8"/>
<reference evidence="2" key="1">
    <citation type="submission" date="2009-10" db="EMBL/GenBank/DDBJ databases">
        <title>Diversity of trophic interactions inside an arsenic-rich microbial ecosystem.</title>
        <authorList>
            <person name="Bertin P.N."/>
            <person name="Heinrich-Salmeron A."/>
            <person name="Pelletier E."/>
            <person name="Goulhen-Chollet F."/>
            <person name="Arsene-Ploetze F."/>
            <person name="Gallien S."/>
            <person name="Calteau A."/>
            <person name="Vallenet D."/>
            <person name="Casiot C."/>
            <person name="Chane-Woon-Ming B."/>
            <person name="Giloteaux L."/>
            <person name="Barakat M."/>
            <person name="Bonnefoy V."/>
            <person name="Bruneel O."/>
            <person name="Chandler M."/>
            <person name="Cleiss J."/>
            <person name="Duran R."/>
            <person name="Elbaz-Poulichet F."/>
            <person name="Fonknechten N."/>
            <person name="Lauga B."/>
            <person name="Mornico D."/>
            <person name="Ortet P."/>
            <person name="Schaeffer C."/>
            <person name="Siguier P."/>
            <person name="Alexander Thil Smith A."/>
            <person name="Van Dorsselaer A."/>
            <person name="Weissenbach J."/>
            <person name="Medigue C."/>
            <person name="Le Paslier D."/>
        </authorList>
    </citation>
    <scope>NUCLEOTIDE SEQUENCE</scope>
</reference>
<feature type="region of interest" description="Disordered" evidence="1">
    <location>
        <begin position="17"/>
        <end position="36"/>
    </location>
</feature>
<name>E6QLZ8_9ZZZZ</name>
<organism evidence="2">
    <name type="scientific">mine drainage metagenome</name>
    <dbReference type="NCBI Taxonomy" id="410659"/>
    <lineage>
        <taxon>unclassified sequences</taxon>
        <taxon>metagenomes</taxon>
        <taxon>ecological metagenomes</taxon>
    </lineage>
</organism>
<protein>
    <submittedName>
        <fullName evidence="2">Uncharacterized protein</fullName>
    </submittedName>
</protein>
<comment type="caution">
    <text evidence="2">The sequence shown here is derived from an EMBL/GenBank/DDBJ whole genome shotgun (WGS) entry which is preliminary data.</text>
</comment>
<proteinExistence type="predicted"/>
<gene>
    <name evidence="2" type="ORF">CARN6_1720</name>
</gene>
<evidence type="ECO:0000313" key="2">
    <source>
        <dbReference type="EMBL" id="CBI08269.1"/>
    </source>
</evidence>